<organism evidence="1 2">
    <name type="scientific">Datura stramonium</name>
    <name type="common">Jimsonweed</name>
    <name type="synonym">Common thornapple</name>
    <dbReference type="NCBI Taxonomy" id="4076"/>
    <lineage>
        <taxon>Eukaryota</taxon>
        <taxon>Viridiplantae</taxon>
        <taxon>Streptophyta</taxon>
        <taxon>Embryophyta</taxon>
        <taxon>Tracheophyta</taxon>
        <taxon>Spermatophyta</taxon>
        <taxon>Magnoliopsida</taxon>
        <taxon>eudicotyledons</taxon>
        <taxon>Gunneridae</taxon>
        <taxon>Pentapetalae</taxon>
        <taxon>asterids</taxon>
        <taxon>lamiids</taxon>
        <taxon>Solanales</taxon>
        <taxon>Solanaceae</taxon>
        <taxon>Solanoideae</taxon>
        <taxon>Datureae</taxon>
        <taxon>Datura</taxon>
    </lineage>
</organism>
<gene>
    <name evidence="1" type="ORF">HAX54_035920</name>
</gene>
<dbReference type="Proteomes" id="UP000823775">
    <property type="component" value="Unassembled WGS sequence"/>
</dbReference>
<name>A0ABS8VH87_DATST</name>
<proteinExistence type="predicted"/>
<dbReference type="EMBL" id="JACEIK010004722">
    <property type="protein sequence ID" value="MCD9646232.1"/>
    <property type="molecule type" value="Genomic_DNA"/>
</dbReference>
<protein>
    <submittedName>
        <fullName evidence="1">Uncharacterized protein</fullName>
    </submittedName>
</protein>
<feature type="non-terminal residue" evidence="1">
    <location>
        <position position="1"/>
    </location>
</feature>
<evidence type="ECO:0000313" key="2">
    <source>
        <dbReference type="Proteomes" id="UP000823775"/>
    </source>
</evidence>
<keyword evidence="2" id="KW-1185">Reference proteome</keyword>
<evidence type="ECO:0000313" key="1">
    <source>
        <dbReference type="EMBL" id="MCD9646232.1"/>
    </source>
</evidence>
<reference evidence="1 2" key="1">
    <citation type="journal article" date="2021" name="BMC Genomics">
        <title>Datura genome reveals duplications of psychoactive alkaloid biosynthetic genes and high mutation rate following tissue culture.</title>
        <authorList>
            <person name="Rajewski A."/>
            <person name="Carter-House D."/>
            <person name="Stajich J."/>
            <person name="Litt A."/>
        </authorList>
    </citation>
    <scope>NUCLEOTIDE SEQUENCE [LARGE SCALE GENOMIC DNA]</scope>
    <source>
        <strain evidence="1">AR-01</strain>
    </source>
</reference>
<sequence>LIRVVRGVKNPFHPELKACLRLCLSVVSTDSGVQKIGKTLVLKRELPPTCRWSPEYEGKKERTNGPSVKYRCQFADHRSNTCYNQCTLEESNELQSISRMQVINREPPVNRNFQTVNWVQVEATDVWSSETLVPLAATDSVPVEVKRSRLQATAQHPRLAGTLRIMTSEMPM</sequence>
<accession>A0ABS8VH87</accession>
<comment type="caution">
    <text evidence="1">The sequence shown here is derived from an EMBL/GenBank/DDBJ whole genome shotgun (WGS) entry which is preliminary data.</text>
</comment>